<protein>
    <recommendedName>
        <fullName evidence="1">THAP9-like helix-turn-helix domain-containing protein</fullName>
    </recommendedName>
</protein>
<dbReference type="InterPro" id="IPR021896">
    <property type="entry name" value="THAP9-like_HTH"/>
</dbReference>
<reference evidence="2" key="2">
    <citation type="submission" date="2021-09" db="EMBL/GenBank/DDBJ databases">
        <authorList>
            <person name="Jia N."/>
            <person name="Wang J."/>
            <person name="Shi W."/>
            <person name="Du L."/>
            <person name="Sun Y."/>
            <person name="Zhan W."/>
            <person name="Jiang J."/>
            <person name="Wang Q."/>
            <person name="Zhang B."/>
            <person name="Ji P."/>
            <person name="Sakyi L.B."/>
            <person name="Cui X."/>
            <person name="Yuan T."/>
            <person name="Jiang B."/>
            <person name="Yang W."/>
            <person name="Lam T.T.-Y."/>
            <person name="Chang Q."/>
            <person name="Ding S."/>
            <person name="Wang X."/>
            <person name="Zhu J."/>
            <person name="Ruan X."/>
            <person name="Zhao L."/>
            <person name="Wei J."/>
            <person name="Que T."/>
            <person name="Du C."/>
            <person name="Cheng J."/>
            <person name="Dai P."/>
            <person name="Han X."/>
            <person name="Huang E."/>
            <person name="Gao Y."/>
            <person name="Liu J."/>
            <person name="Shao H."/>
            <person name="Ye R."/>
            <person name="Li L."/>
            <person name="Wei W."/>
            <person name="Wang X."/>
            <person name="Wang C."/>
            <person name="Huo Q."/>
            <person name="Li W."/>
            <person name="Guo W."/>
            <person name="Chen H."/>
            <person name="Chen S."/>
            <person name="Zhou L."/>
            <person name="Zhou L."/>
            <person name="Ni X."/>
            <person name="Tian J."/>
            <person name="Zhou Y."/>
            <person name="Sheng Y."/>
            <person name="Liu T."/>
            <person name="Pan Y."/>
            <person name="Xia L."/>
            <person name="Li J."/>
            <person name="Zhao F."/>
            <person name="Cao W."/>
        </authorList>
    </citation>
    <scope>NUCLEOTIDE SEQUENCE</scope>
    <source>
        <strain evidence="2">Rmic-2018</strain>
        <tissue evidence="2">Larvae</tissue>
    </source>
</reference>
<reference evidence="2" key="1">
    <citation type="journal article" date="2020" name="Cell">
        <title>Large-Scale Comparative Analyses of Tick Genomes Elucidate Their Genetic Diversity and Vector Capacities.</title>
        <authorList>
            <consortium name="Tick Genome and Microbiome Consortium (TIGMIC)"/>
            <person name="Jia N."/>
            <person name="Wang J."/>
            <person name="Shi W."/>
            <person name="Du L."/>
            <person name="Sun Y."/>
            <person name="Zhan W."/>
            <person name="Jiang J.F."/>
            <person name="Wang Q."/>
            <person name="Zhang B."/>
            <person name="Ji P."/>
            <person name="Bell-Sakyi L."/>
            <person name="Cui X.M."/>
            <person name="Yuan T.T."/>
            <person name="Jiang B.G."/>
            <person name="Yang W.F."/>
            <person name="Lam T.T."/>
            <person name="Chang Q.C."/>
            <person name="Ding S.J."/>
            <person name="Wang X.J."/>
            <person name="Zhu J.G."/>
            <person name="Ruan X.D."/>
            <person name="Zhao L."/>
            <person name="Wei J.T."/>
            <person name="Ye R.Z."/>
            <person name="Que T.C."/>
            <person name="Du C.H."/>
            <person name="Zhou Y.H."/>
            <person name="Cheng J.X."/>
            <person name="Dai P.F."/>
            <person name="Guo W.B."/>
            <person name="Han X.H."/>
            <person name="Huang E.J."/>
            <person name="Li L.F."/>
            <person name="Wei W."/>
            <person name="Gao Y.C."/>
            <person name="Liu J.Z."/>
            <person name="Shao H.Z."/>
            <person name="Wang X."/>
            <person name="Wang C.C."/>
            <person name="Yang T.C."/>
            <person name="Huo Q.B."/>
            <person name="Li W."/>
            <person name="Chen H.Y."/>
            <person name="Chen S.E."/>
            <person name="Zhou L.G."/>
            <person name="Ni X.B."/>
            <person name="Tian J.H."/>
            <person name="Sheng Y."/>
            <person name="Liu T."/>
            <person name="Pan Y.S."/>
            <person name="Xia L.Y."/>
            <person name="Li J."/>
            <person name="Zhao F."/>
            <person name="Cao W.C."/>
        </authorList>
    </citation>
    <scope>NUCLEOTIDE SEQUENCE</scope>
    <source>
        <strain evidence="2">Rmic-2018</strain>
    </source>
</reference>
<dbReference type="Pfam" id="PF12017">
    <property type="entry name" value="Tnp_P_element"/>
    <property type="match status" value="1"/>
</dbReference>
<organism evidence="2 3">
    <name type="scientific">Rhipicephalus microplus</name>
    <name type="common">Cattle tick</name>
    <name type="synonym">Boophilus microplus</name>
    <dbReference type="NCBI Taxonomy" id="6941"/>
    <lineage>
        <taxon>Eukaryota</taxon>
        <taxon>Metazoa</taxon>
        <taxon>Ecdysozoa</taxon>
        <taxon>Arthropoda</taxon>
        <taxon>Chelicerata</taxon>
        <taxon>Arachnida</taxon>
        <taxon>Acari</taxon>
        <taxon>Parasitiformes</taxon>
        <taxon>Ixodida</taxon>
        <taxon>Ixodoidea</taxon>
        <taxon>Ixodidae</taxon>
        <taxon>Rhipicephalinae</taxon>
        <taxon>Rhipicephalus</taxon>
        <taxon>Boophilus</taxon>
    </lineage>
</organism>
<dbReference type="Proteomes" id="UP000821866">
    <property type="component" value="Chromosome 10"/>
</dbReference>
<feature type="domain" description="THAP9-like helix-turn-helix" evidence="1">
    <location>
        <begin position="1"/>
        <end position="34"/>
    </location>
</feature>
<name>A0A9J6ETB1_RHIMP</name>
<keyword evidence="3" id="KW-1185">Reference proteome</keyword>
<proteinExistence type="predicted"/>
<evidence type="ECO:0000313" key="3">
    <source>
        <dbReference type="Proteomes" id="UP000821866"/>
    </source>
</evidence>
<evidence type="ECO:0000313" key="2">
    <source>
        <dbReference type="EMBL" id="KAH8037514.1"/>
    </source>
</evidence>
<accession>A0A9J6ETB1</accession>
<dbReference type="EMBL" id="JABSTU010000002">
    <property type="protein sequence ID" value="KAH8037514.1"/>
    <property type="molecule type" value="Genomic_DNA"/>
</dbReference>
<comment type="caution">
    <text evidence="2">The sequence shown here is derived from an EMBL/GenBank/DDBJ whole genome shotgun (WGS) entry which is preliminary data.</text>
</comment>
<evidence type="ECO:0000259" key="1">
    <source>
        <dbReference type="Pfam" id="PF12017"/>
    </source>
</evidence>
<gene>
    <name evidence="2" type="ORF">HPB51_011663</name>
</gene>
<dbReference type="AlphaFoldDB" id="A0A9J6ETB1"/>
<sequence>MEQFGLNLLFQSPKAYRFLREVLHLPHVRTLGRWLADIPMTPGIIPGAMDITQYITKDWPIGSGRSMADGSCKHVCFLLQITASIADPYFLRYVSSSSFPLNRSAFDGPPFSKYCYPAGGNTLEYRRERERVIRLHKIVHTPSGVQAPFFFVRANAHVTRKTHRLNIIPFRTHVNCSKFSLLKPGTTWMVRFAHCLIMSSLRNYKYLSCFNLFAFP</sequence>